<evidence type="ECO:0000313" key="2">
    <source>
        <dbReference type="Proteomes" id="UP001159427"/>
    </source>
</evidence>
<evidence type="ECO:0000313" key="1">
    <source>
        <dbReference type="EMBL" id="CAH3177597.1"/>
    </source>
</evidence>
<name>A0ABN8RF21_9CNID</name>
<dbReference type="EMBL" id="CALNXI010001814">
    <property type="protein sequence ID" value="CAH3177597.1"/>
    <property type="molecule type" value="Genomic_DNA"/>
</dbReference>
<comment type="caution">
    <text evidence="1">The sequence shown here is derived from an EMBL/GenBank/DDBJ whole genome shotgun (WGS) entry which is preliminary data.</text>
</comment>
<sequence length="301" mass="34565">MASTTYIFKEDLARLKRDANPLRDTGGSLYGQWTSTGNPVVHVAMSKSGKYSDGVETFFFKNYRLCHIGEWRIANPDHRTREALLSKYKGSRPVKRFVILEVNADAVYPFLFVDGKSQEQGRVEALQGENPFNKLELLGTPSLNYSPGTSGTQHRLPATGREMRGNLVDVRSNQPPVSHFQQYPVRTRQPQVQDVYTSSSQWYAKESGEEKLKQVFLKLKDMATREEVEMSRDTRTHDMSMSFIDKYRNRKWEVKFSAYFPRDGALVTNKSQALPHGPYRTSGGESVEKEVDDIKRYIFRQ</sequence>
<organism evidence="1 2">
    <name type="scientific">Porites evermanni</name>
    <dbReference type="NCBI Taxonomy" id="104178"/>
    <lineage>
        <taxon>Eukaryota</taxon>
        <taxon>Metazoa</taxon>
        <taxon>Cnidaria</taxon>
        <taxon>Anthozoa</taxon>
        <taxon>Hexacorallia</taxon>
        <taxon>Scleractinia</taxon>
        <taxon>Fungiina</taxon>
        <taxon>Poritidae</taxon>
        <taxon>Porites</taxon>
    </lineage>
</organism>
<keyword evidence="2" id="KW-1185">Reference proteome</keyword>
<protein>
    <submittedName>
        <fullName evidence="1">Uncharacterized protein</fullName>
    </submittedName>
</protein>
<dbReference type="Proteomes" id="UP001159427">
    <property type="component" value="Unassembled WGS sequence"/>
</dbReference>
<proteinExistence type="predicted"/>
<reference evidence="1 2" key="1">
    <citation type="submission" date="2022-05" db="EMBL/GenBank/DDBJ databases">
        <authorList>
            <consortium name="Genoscope - CEA"/>
            <person name="William W."/>
        </authorList>
    </citation>
    <scope>NUCLEOTIDE SEQUENCE [LARGE SCALE GENOMIC DNA]</scope>
</reference>
<gene>
    <name evidence="1" type="ORF">PEVE_00011318</name>
</gene>
<accession>A0ABN8RF21</accession>